<dbReference type="EMBL" id="WIVE01000014">
    <property type="protein sequence ID" value="MQX36206.1"/>
    <property type="molecule type" value="Genomic_DNA"/>
</dbReference>
<dbReference type="InterPro" id="IPR043129">
    <property type="entry name" value="ATPase_NBD"/>
</dbReference>
<dbReference type="Pfam" id="PF02541">
    <property type="entry name" value="Ppx-GppA"/>
    <property type="match status" value="1"/>
</dbReference>
<reference evidence="4 5" key="1">
    <citation type="submission" date="2019-10" db="EMBL/GenBank/DDBJ databases">
        <title>Draft whole-genome sequence of the purple nonsulfur photosynthetic bacterium Roseospira navarrensis DSM 15114.</title>
        <authorList>
            <person name="Kyndt J.A."/>
            <person name="Meyer T.E."/>
        </authorList>
    </citation>
    <scope>NUCLEOTIDE SEQUENCE [LARGE SCALE GENOMIC DNA]</scope>
    <source>
        <strain evidence="4 5">DSM 15114</strain>
    </source>
</reference>
<sequence length="525" mass="55404">METAADGTTPAGGDANHGSTPLGAASTPPVGETGDPAPVGIVDIGSNSVRLVVYRGGARIPVPLFNEKAVCALGQGMGATGRLNAEGRALAMAAVGRFVALSKAMGVKGLHVLATAAVRDAADGPAFVGDLEQANDITVTVLDGADEARRAALGVQCAVPNAEGVVADLGGGSLDLCRLQDRAFADVASFPLGLLRLDEASGGGVRAEAERILDAALAEAPWLQAADGQTLYAVGGAWRALARVCMHRMNYPLRVLDNFTLSVADAATLLDEIAGAPPKQYAQVPGLSKKRMAALPLAAITLDRLVRATRPRRVVFSVYGVREGQFMDGLPDALKREDPLLASMTVMARQAGRFRAHGDEVAAWMAPLFPAEPPELMRLRLAVCIIGDIFWNEHPDYRAEQAFHRVLRLPFMGLDHRDRAGLALSVYHRYGGDPAAAMAVDAETLLDDPVRVRRTRVIGAALRLAHTLSGGAPGVLRRTRLARAPGGSVTLTLPAGDPLFDGRFIQRRMEKLGRSLDLTPVVEMA</sequence>
<evidence type="ECO:0000259" key="3">
    <source>
        <dbReference type="Pfam" id="PF21697"/>
    </source>
</evidence>
<organism evidence="4 5">
    <name type="scientific">Roseospira navarrensis</name>
    <dbReference type="NCBI Taxonomy" id="140058"/>
    <lineage>
        <taxon>Bacteria</taxon>
        <taxon>Pseudomonadati</taxon>
        <taxon>Pseudomonadota</taxon>
        <taxon>Alphaproteobacteria</taxon>
        <taxon>Rhodospirillales</taxon>
        <taxon>Rhodospirillaceae</taxon>
        <taxon>Roseospira</taxon>
    </lineage>
</organism>
<dbReference type="InterPro" id="IPR003695">
    <property type="entry name" value="Ppx_GppA_N"/>
</dbReference>
<comment type="caution">
    <text evidence="4">The sequence shown here is derived from an EMBL/GenBank/DDBJ whole genome shotgun (WGS) entry which is preliminary data.</text>
</comment>
<gene>
    <name evidence="4" type="ORF">GHC57_06705</name>
</gene>
<dbReference type="Gene3D" id="3.30.420.150">
    <property type="entry name" value="Exopolyphosphatase. Domain 2"/>
    <property type="match status" value="1"/>
</dbReference>
<protein>
    <submittedName>
        <fullName evidence="4">Exopolyphosphatase</fullName>
    </submittedName>
</protein>
<dbReference type="OrthoDB" id="3698573at2"/>
<feature type="region of interest" description="Disordered" evidence="1">
    <location>
        <begin position="1"/>
        <end position="37"/>
    </location>
</feature>
<evidence type="ECO:0000313" key="4">
    <source>
        <dbReference type="EMBL" id="MQX36206.1"/>
    </source>
</evidence>
<dbReference type="SUPFAM" id="SSF53067">
    <property type="entry name" value="Actin-like ATPase domain"/>
    <property type="match status" value="2"/>
</dbReference>
<evidence type="ECO:0000256" key="1">
    <source>
        <dbReference type="SAM" id="MobiDB-lite"/>
    </source>
</evidence>
<feature type="compositionally biased region" description="Low complexity" evidence="1">
    <location>
        <begin position="1"/>
        <end position="14"/>
    </location>
</feature>
<dbReference type="GO" id="GO:0016462">
    <property type="term" value="F:pyrophosphatase activity"/>
    <property type="evidence" value="ECO:0007669"/>
    <property type="project" value="TreeGrafter"/>
</dbReference>
<dbReference type="Gene3D" id="1.10.3210.10">
    <property type="entry name" value="Hypothetical protein af1432"/>
    <property type="match status" value="1"/>
</dbReference>
<dbReference type="CDD" id="cd24052">
    <property type="entry name" value="ASKHA_NBD_HpPPX-GppA-like"/>
    <property type="match status" value="1"/>
</dbReference>
<accession>A0A7X1ZCU4</accession>
<evidence type="ECO:0000259" key="2">
    <source>
        <dbReference type="Pfam" id="PF02541"/>
    </source>
</evidence>
<dbReference type="InterPro" id="IPR048951">
    <property type="entry name" value="Ppx_C"/>
</dbReference>
<dbReference type="Gene3D" id="3.30.420.40">
    <property type="match status" value="1"/>
</dbReference>
<name>A0A7X1ZCU4_9PROT</name>
<evidence type="ECO:0000313" key="5">
    <source>
        <dbReference type="Proteomes" id="UP000434582"/>
    </source>
</evidence>
<dbReference type="InterPro" id="IPR050273">
    <property type="entry name" value="GppA/Ppx_hydrolase"/>
</dbReference>
<dbReference type="SUPFAM" id="SSF109604">
    <property type="entry name" value="HD-domain/PDEase-like"/>
    <property type="match status" value="1"/>
</dbReference>
<dbReference type="PANTHER" id="PTHR30005:SF0">
    <property type="entry name" value="RETROGRADE REGULATION PROTEIN 2"/>
    <property type="match status" value="1"/>
</dbReference>
<dbReference type="PANTHER" id="PTHR30005">
    <property type="entry name" value="EXOPOLYPHOSPHATASE"/>
    <property type="match status" value="1"/>
</dbReference>
<dbReference type="Pfam" id="PF21697">
    <property type="entry name" value="Ppx_C"/>
    <property type="match status" value="1"/>
</dbReference>
<dbReference type="AlphaFoldDB" id="A0A7X1ZCU4"/>
<dbReference type="Proteomes" id="UP000434582">
    <property type="component" value="Unassembled WGS sequence"/>
</dbReference>
<feature type="domain" description="Ppx/GppA phosphatase N-terminal" evidence="2">
    <location>
        <begin position="52"/>
        <end position="331"/>
    </location>
</feature>
<feature type="domain" description="Exopolyphosphatase C-terminal" evidence="3">
    <location>
        <begin position="353"/>
        <end position="514"/>
    </location>
</feature>
<keyword evidence="5" id="KW-1185">Reference proteome</keyword>
<proteinExistence type="predicted"/>